<dbReference type="PANTHER" id="PTHR47178:SF1">
    <property type="entry name" value="FAD-BINDING DOMAIN-CONTAINING PROTEIN-RELATED"/>
    <property type="match status" value="1"/>
</dbReference>
<evidence type="ECO:0008006" key="8">
    <source>
        <dbReference type="Google" id="ProtNLM"/>
    </source>
</evidence>
<dbReference type="PANTHER" id="PTHR47178">
    <property type="entry name" value="MONOOXYGENASE, FAD-BINDING"/>
    <property type="match status" value="1"/>
</dbReference>
<evidence type="ECO:0000256" key="5">
    <source>
        <dbReference type="ARBA" id="ARBA00023033"/>
    </source>
</evidence>
<keyword evidence="2" id="KW-0285">Flavoprotein</keyword>
<gene>
    <name evidence="6" type="ORF">SLS62_011004</name>
</gene>
<name>A0AAN9YGE9_9PEZI</name>
<dbReference type="SUPFAM" id="SSF51905">
    <property type="entry name" value="FAD/NAD(P)-binding domain"/>
    <property type="match status" value="1"/>
</dbReference>
<dbReference type="GO" id="GO:0004497">
    <property type="term" value="F:monooxygenase activity"/>
    <property type="evidence" value="ECO:0007669"/>
    <property type="project" value="UniProtKB-KW"/>
</dbReference>
<comment type="caution">
    <text evidence="6">The sequence shown here is derived from an EMBL/GenBank/DDBJ whole genome shotgun (WGS) entry which is preliminary data.</text>
</comment>
<keyword evidence="5" id="KW-0503">Monooxygenase</keyword>
<organism evidence="6 7">
    <name type="scientific">Diatrype stigma</name>
    <dbReference type="NCBI Taxonomy" id="117547"/>
    <lineage>
        <taxon>Eukaryota</taxon>
        <taxon>Fungi</taxon>
        <taxon>Dikarya</taxon>
        <taxon>Ascomycota</taxon>
        <taxon>Pezizomycotina</taxon>
        <taxon>Sordariomycetes</taxon>
        <taxon>Xylariomycetidae</taxon>
        <taxon>Xylariales</taxon>
        <taxon>Diatrypaceae</taxon>
        <taxon>Diatrype</taxon>
    </lineage>
</organism>
<keyword evidence="7" id="KW-1185">Reference proteome</keyword>
<evidence type="ECO:0000256" key="2">
    <source>
        <dbReference type="ARBA" id="ARBA00022630"/>
    </source>
</evidence>
<dbReference type="EMBL" id="JAKJXP020000161">
    <property type="protein sequence ID" value="KAK7740859.1"/>
    <property type="molecule type" value="Genomic_DNA"/>
</dbReference>
<evidence type="ECO:0000313" key="7">
    <source>
        <dbReference type="Proteomes" id="UP001320420"/>
    </source>
</evidence>
<sequence length="199" mass="21957">MTGPFLDAPGNEAETSGKYSCQMVVSWPIRSGFFDESSLIAIPPTNPGRICLIKRFAETWAEPFRSMVGDIPESTDVKSLELHDWPPPKGSRGTGRVALVGDSFHPMAMYRGEGANHAIVDVLDLVELAISHVFPRDSGMLKLREALDRYEDAIGARARPAVFASRQACLDAHSWASINEKSPLLSRRIMRLAFAEDDQ</sequence>
<proteinExistence type="predicted"/>
<dbReference type="Proteomes" id="UP001320420">
    <property type="component" value="Unassembled WGS sequence"/>
</dbReference>
<protein>
    <recommendedName>
        <fullName evidence="8">FAD-binding domain-containing protein</fullName>
    </recommendedName>
</protein>
<comment type="cofactor">
    <cofactor evidence="1">
        <name>FAD</name>
        <dbReference type="ChEBI" id="CHEBI:57692"/>
    </cofactor>
</comment>
<dbReference type="Gene3D" id="3.50.50.60">
    <property type="entry name" value="FAD/NAD(P)-binding domain"/>
    <property type="match status" value="1"/>
</dbReference>
<evidence type="ECO:0000313" key="6">
    <source>
        <dbReference type="EMBL" id="KAK7740859.1"/>
    </source>
</evidence>
<keyword evidence="4" id="KW-0560">Oxidoreductase</keyword>
<dbReference type="AlphaFoldDB" id="A0AAN9YGE9"/>
<accession>A0AAN9YGE9</accession>
<reference evidence="6 7" key="1">
    <citation type="submission" date="2024-02" db="EMBL/GenBank/DDBJ databases">
        <title>De novo assembly and annotation of 12 fungi associated with fruit tree decline syndrome in Ontario, Canada.</title>
        <authorList>
            <person name="Sulman M."/>
            <person name="Ellouze W."/>
            <person name="Ilyukhin E."/>
        </authorList>
    </citation>
    <scope>NUCLEOTIDE SEQUENCE [LARGE SCALE GENOMIC DNA]</scope>
    <source>
        <strain evidence="6 7">M11/M66-122</strain>
    </source>
</reference>
<evidence type="ECO:0000256" key="4">
    <source>
        <dbReference type="ARBA" id="ARBA00023002"/>
    </source>
</evidence>
<evidence type="ECO:0000256" key="1">
    <source>
        <dbReference type="ARBA" id="ARBA00001974"/>
    </source>
</evidence>
<keyword evidence="3" id="KW-0274">FAD</keyword>
<evidence type="ECO:0000256" key="3">
    <source>
        <dbReference type="ARBA" id="ARBA00022827"/>
    </source>
</evidence>
<dbReference type="InterPro" id="IPR036188">
    <property type="entry name" value="FAD/NAD-bd_sf"/>
</dbReference>